<reference evidence="1 2" key="1">
    <citation type="submission" date="2016-10" db="EMBL/GenBank/DDBJ databases">
        <title>Arsenicibacter rosenii gen. nov., sp. nov., an efficient arsenic-methylating bacterium isolated from an arsenic-contaminated paddy soil.</title>
        <authorList>
            <person name="Huang K."/>
        </authorList>
    </citation>
    <scope>NUCLEOTIDE SEQUENCE [LARGE SCALE GENOMIC DNA]</scope>
    <source>
        <strain evidence="1 2">SM-1</strain>
    </source>
</reference>
<sequence>MMYRDLPQKPLDPAFRTYQVNVSGTRNIRTTFSDNELADATPIEGWRRIDNGPAHVIIRPMFEDVIIEKSEVKERVDIQKDKDGKETGRKYYYKLQLEYSFAARADVSDFRGQPIVRPTLAQRYSKKTWTSQEYNSYAAANNYLTNNREEIKNRFLRDEVMLALQNLSGTLTNDYGFPVRKADDHFWVLDSKKHPEYDSYQRAHQDIKAILGAVSPDEPLTEAIERLRAPMEYYEGLPKRYTGNDKADAKLRYSAYYNLAKLYLYLDDPEKTKQYADLLSRNGYDASDGSWLNGKANDLMDLFRRNGARTRHFAIDYANLRQPE</sequence>
<proteinExistence type="predicted"/>
<gene>
    <name evidence="1" type="ORF">BLX24_05425</name>
</gene>
<dbReference type="Proteomes" id="UP000181790">
    <property type="component" value="Unassembled WGS sequence"/>
</dbReference>
<evidence type="ECO:0000313" key="2">
    <source>
        <dbReference type="Proteomes" id="UP000181790"/>
    </source>
</evidence>
<evidence type="ECO:0000313" key="1">
    <source>
        <dbReference type="EMBL" id="OIN60273.1"/>
    </source>
</evidence>
<dbReference type="EMBL" id="MORL01000002">
    <property type="protein sequence ID" value="OIN60273.1"/>
    <property type="molecule type" value="Genomic_DNA"/>
</dbReference>
<comment type="caution">
    <text evidence="1">The sequence shown here is derived from an EMBL/GenBank/DDBJ whole genome shotgun (WGS) entry which is preliminary data.</text>
</comment>
<name>A0A1S2VND3_9BACT</name>
<organism evidence="1 2">
    <name type="scientific">Arsenicibacter rosenii</name>
    <dbReference type="NCBI Taxonomy" id="1750698"/>
    <lineage>
        <taxon>Bacteria</taxon>
        <taxon>Pseudomonadati</taxon>
        <taxon>Bacteroidota</taxon>
        <taxon>Cytophagia</taxon>
        <taxon>Cytophagales</taxon>
        <taxon>Spirosomataceae</taxon>
        <taxon>Arsenicibacter</taxon>
    </lineage>
</organism>
<keyword evidence="2" id="KW-1185">Reference proteome</keyword>
<protein>
    <submittedName>
        <fullName evidence="1">Uncharacterized protein</fullName>
    </submittedName>
</protein>
<accession>A0A1S2VND3</accession>
<dbReference type="AlphaFoldDB" id="A0A1S2VND3"/>